<sequence>MSDQLDTLFAGIRGARPPADFAAAEQVRRRGRQRTRRTALAAGAGVLAVTTAAAGLGAIVWPSRPDGVAPPADPTPTATAPSPTPPTPTPSPSRPGPTGNAAGGLLQPGDLGPGTWRPFEAEQIQNPDRWFWGFWDGVCAAYRSDLFPSLRHQDSVDTVAYRSGNGDAATSAFQIVERYETGWGDGNLDDVRAVVDRCGTAATDGPAIRVTVVDTGIAGDESVLLKQEQTPADSTEPQVDYIAVVRVGDLVTTVRAYPSDPDRVRDLAVRAAVRLG</sequence>
<accession>A0ABX0ZAF2</accession>
<evidence type="ECO:0000256" key="2">
    <source>
        <dbReference type="SAM" id="Phobius"/>
    </source>
</evidence>
<evidence type="ECO:0008006" key="5">
    <source>
        <dbReference type="Google" id="ProtNLM"/>
    </source>
</evidence>
<evidence type="ECO:0000313" key="4">
    <source>
        <dbReference type="Proteomes" id="UP000783871"/>
    </source>
</evidence>
<feature type="compositionally biased region" description="Low complexity" evidence="1">
    <location>
        <begin position="103"/>
        <end position="114"/>
    </location>
</feature>
<feature type="transmembrane region" description="Helical" evidence="2">
    <location>
        <begin position="38"/>
        <end position="61"/>
    </location>
</feature>
<dbReference type="Proteomes" id="UP000783871">
    <property type="component" value="Unassembled WGS sequence"/>
</dbReference>
<feature type="region of interest" description="Disordered" evidence="1">
    <location>
        <begin position="65"/>
        <end position="118"/>
    </location>
</feature>
<keyword evidence="2" id="KW-0472">Membrane</keyword>
<comment type="caution">
    <text evidence="3">The sequence shown here is derived from an EMBL/GenBank/DDBJ whole genome shotgun (WGS) entry which is preliminary data.</text>
</comment>
<keyword evidence="2" id="KW-1133">Transmembrane helix</keyword>
<evidence type="ECO:0000256" key="1">
    <source>
        <dbReference type="SAM" id="MobiDB-lite"/>
    </source>
</evidence>
<name>A0ABX0ZAF2_9ACTN</name>
<keyword evidence="4" id="KW-1185">Reference proteome</keyword>
<protein>
    <recommendedName>
        <fullName evidence="5">PknH-like extracellular domain-containing protein</fullName>
    </recommendedName>
</protein>
<proteinExistence type="predicted"/>
<evidence type="ECO:0000313" key="3">
    <source>
        <dbReference type="EMBL" id="NJP34887.1"/>
    </source>
</evidence>
<dbReference type="EMBL" id="JAATEO010000030">
    <property type="protein sequence ID" value="NJP34887.1"/>
    <property type="molecule type" value="Genomic_DNA"/>
</dbReference>
<organism evidence="3 4">
    <name type="scientific">Micromonospora thermarum</name>
    <dbReference type="NCBI Taxonomy" id="2720024"/>
    <lineage>
        <taxon>Bacteria</taxon>
        <taxon>Bacillati</taxon>
        <taxon>Actinomycetota</taxon>
        <taxon>Actinomycetes</taxon>
        <taxon>Micromonosporales</taxon>
        <taxon>Micromonosporaceae</taxon>
        <taxon>Micromonospora</taxon>
    </lineage>
</organism>
<gene>
    <name evidence="3" type="ORF">HCJ94_23610</name>
</gene>
<keyword evidence="2" id="KW-0812">Transmembrane</keyword>
<reference evidence="3 4" key="1">
    <citation type="submission" date="2020-03" db="EMBL/GenBank/DDBJ databases">
        <title>WGS of actinomycetes isolated from Thailand.</title>
        <authorList>
            <person name="Thawai C."/>
        </authorList>
    </citation>
    <scope>NUCLEOTIDE SEQUENCE [LARGE SCALE GENOMIC DNA]</scope>
    <source>
        <strain evidence="3 4">HSS6-12</strain>
    </source>
</reference>
<dbReference type="RefSeq" id="WP_168003230.1">
    <property type="nucleotide sequence ID" value="NZ_JAATEO010000030.1"/>
</dbReference>
<feature type="compositionally biased region" description="Pro residues" evidence="1">
    <location>
        <begin position="82"/>
        <end position="95"/>
    </location>
</feature>